<evidence type="ECO:0000313" key="3">
    <source>
        <dbReference type="Proteomes" id="UP000019487"/>
    </source>
</evidence>
<organism evidence="2 3">
    <name type="scientific">Sclerotinia borealis (strain F-4128)</name>
    <dbReference type="NCBI Taxonomy" id="1432307"/>
    <lineage>
        <taxon>Eukaryota</taxon>
        <taxon>Fungi</taxon>
        <taxon>Dikarya</taxon>
        <taxon>Ascomycota</taxon>
        <taxon>Pezizomycotina</taxon>
        <taxon>Leotiomycetes</taxon>
        <taxon>Helotiales</taxon>
        <taxon>Sclerotiniaceae</taxon>
        <taxon>Sclerotinia</taxon>
    </lineage>
</organism>
<dbReference type="AlphaFoldDB" id="W9CLW9"/>
<comment type="caution">
    <text evidence="2">The sequence shown here is derived from an EMBL/GenBank/DDBJ whole genome shotgun (WGS) entry which is preliminary data.</text>
</comment>
<feature type="compositionally biased region" description="Low complexity" evidence="1">
    <location>
        <begin position="336"/>
        <end position="352"/>
    </location>
</feature>
<evidence type="ECO:0000256" key="1">
    <source>
        <dbReference type="SAM" id="MobiDB-lite"/>
    </source>
</evidence>
<name>W9CLW9_SCLBF</name>
<proteinExistence type="predicted"/>
<reference evidence="2 3" key="1">
    <citation type="journal article" date="2014" name="Genome Announc.">
        <title>Draft genome sequence of Sclerotinia borealis, a psychrophilic plant pathogenic fungus.</title>
        <authorList>
            <person name="Mardanov A.V."/>
            <person name="Beletsky A.V."/>
            <person name="Kadnikov V.V."/>
            <person name="Ignatov A.N."/>
            <person name="Ravin N.V."/>
        </authorList>
    </citation>
    <scope>NUCLEOTIDE SEQUENCE [LARGE SCALE GENOMIC DNA]</scope>
    <source>
        <strain evidence="3">F-4157</strain>
    </source>
</reference>
<dbReference type="HOGENOM" id="CLU_804592_0_0_1"/>
<protein>
    <submittedName>
        <fullName evidence="2">Uncharacterized protein</fullName>
    </submittedName>
</protein>
<gene>
    <name evidence="2" type="ORF">SBOR_4105</name>
</gene>
<dbReference type="OrthoDB" id="4463410at2759"/>
<dbReference type="EMBL" id="AYSA01000183">
    <property type="protein sequence ID" value="ESZ95520.1"/>
    <property type="molecule type" value="Genomic_DNA"/>
</dbReference>
<sequence>MAGRWEVTYLKIHTSDAGTSLFANGQMQVAANILIKAVDPNTNNSYTLTATELSKIELVDYYNTSEKLTGPWTYTATENDFSHTMPASMSAPSDVEDALSEPLMEDQHKRYWVSTTRAEVKNVGARIQQPNGTVVTTRSSPNDSYIAFRGISEIRYSLSNTEWKRENTADGSGWDQDNYFLTSKVHPFKKVKRYGYHDDSYVVVGMRNSVAYHRPGPHLHFMFDLGPRVTQTVGLTHYTDGRAHPFKWTKAITIRQHANALCLVRLKTSGPKDIWSLGWWYAPWVNIFDLYGNSGKFDFQVNEYNMISVSNRGTFAASADTDTDAITYEKEEDTPNSEASEIESSAPAPTTD</sequence>
<feature type="region of interest" description="Disordered" evidence="1">
    <location>
        <begin position="329"/>
        <end position="352"/>
    </location>
</feature>
<dbReference type="Proteomes" id="UP000019487">
    <property type="component" value="Unassembled WGS sequence"/>
</dbReference>
<accession>W9CLW9</accession>
<evidence type="ECO:0000313" key="2">
    <source>
        <dbReference type="EMBL" id="ESZ95520.1"/>
    </source>
</evidence>
<keyword evidence="3" id="KW-1185">Reference proteome</keyword>